<sequence length="414" mass="44398">MSHTLESPLLETLRAEYVALRERGLSLDLTRGKPSAAQLDLSNALLDLDLGADHRDAAGTDLRNYGGGDGLLELRRIFAELLGIPVAQLLAGNNASLQMMHDVVVHALLHGVPGGEPWVGRDAVFLCPSPGYDRHFAITQALGIRMVSIPYLADGSLDLPSIERHLADPAVKGMWLVPQYANPTGSSVDETTARALAAMPAAADDFRIFWDNAYAVHHLTDDEPAPLDILGLAAEAGHPDRFFVFASTSKITQAGAGVAFFASSPANIDWYRHHTSVQTIGPDKLNQLRHARFFGDAEGVRAHMRAHRALLAPKFALVERILGERLTGHATWTHPTGGYFVTVYAPARTATRAVELAKSIGVAVTPAGAAYPYDDDPHDSVIRIAPSMPPEADLAQAIEALCVCVLLAEAELGA</sequence>
<dbReference type="Proteomes" id="UP001205337">
    <property type="component" value="Unassembled WGS sequence"/>
</dbReference>
<dbReference type="Pfam" id="PF12897">
    <property type="entry name" value="Asp_aminotransf"/>
    <property type="match status" value="1"/>
</dbReference>
<dbReference type="CDD" id="cd00609">
    <property type="entry name" value="AAT_like"/>
    <property type="match status" value="1"/>
</dbReference>
<organism evidence="1 2">
    <name type="scientific">Protaetiibacter mangrovi</name>
    <dbReference type="NCBI Taxonomy" id="2970926"/>
    <lineage>
        <taxon>Bacteria</taxon>
        <taxon>Bacillati</taxon>
        <taxon>Actinomycetota</taxon>
        <taxon>Actinomycetes</taxon>
        <taxon>Micrococcales</taxon>
        <taxon>Microbacteriaceae</taxon>
        <taxon>Protaetiibacter</taxon>
    </lineage>
</organism>
<protein>
    <submittedName>
        <fullName evidence="1">Aminotransferase class I/II-fold pyridoxal phosphate-dependent enzyme</fullName>
    </submittedName>
</protein>
<dbReference type="SUPFAM" id="SSF53383">
    <property type="entry name" value="PLP-dependent transferases"/>
    <property type="match status" value="1"/>
</dbReference>
<reference evidence="1 2" key="1">
    <citation type="submission" date="2022-08" db="EMBL/GenBank/DDBJ databases">
        <authorList>
            <person name="Li F."/>
        </authorList>
    </citation>
    <scope>NUCLEOTIDE SEQUENCE [LARGE SCALE GENOMIC DNA]</scope>
    <source>
        <strain evidence="1 2">10F1B-8-1</strain>
    </source>
</reference>
<dbReference type="InterPro" id="IPR015422">
    <property type="entry name" value="PyrdxlP-dep_Trfase_small"/>
</dbReference>
<gene>
    <name evidence="1" type="ORF">NUH29_01855</name>
</gene>
<comment type="caution">
    <text evidence="1">The sequence shown here is derived from an EMBL/GenBank/DDBJ whole genome shotgun (WGS) entry which is preliminary data.</text>
</comment>
<dbReference type="PANTHER" id="PTHR43799">
    <property type="entry name" value="AMINOTRANSFERASE, PUTATIVE-RELATED"/>
    <property type="match status" value="1"/>
</dbReference>
<keyword evidence="2" id="KW-1185">Reference proteome</keyword>
<dbReference type="InterPro" id="IPR024551">
    <property type="entry name" value="AspAT_Ic"/>
</dbReference>
<dbReference type="PANTHER" id="PTHR43799:SF1">
    <property type="entry name" value="ASPARTATE AMINOTRANSFERASE"/>
    <property type="match status" value="1"/>
</dbReference>
<evidence type="ECO:0000313" key="2">
    <source>
        <dbReference type="Proteomes" id="UP001205337"/>
    </source>
</evidence>
<dbReference type="InterPro" id="IPR015421">
    <property type="entry name" value="PyrdxlP-dep_Trfase_major"/>
</dbReference>
<keyword evidence="1" id="KW-0808">Transferase</keyword>
<dbReference type="EMBL" id="JANTHX010000003">
    <property type="protein sequence ID" value="MCS0498291.1"/>
    <property type="molecule type" value="Genomic_DNA"/>
</dbReference>
<accession>A0ABT1ZC75</accession>
<dbReference type="GO" id="GO:0008483">
    <property type="term" value="F:transaminase activity"/>
    <property type="evidence" value="ECO:0007669"/>
    <property type="project" value="UniProtKB-KW"/>
</dbReference>
<name>A0ABT1ZC75_9MICO</name>
<dbReference type="RefSeq" id="WP_258797184.1">
    <property type="nucleotide sequence ID" value="NZ_JANTHX010000003.1"/>
</dbReference>
<dbReference type="Gene3D" id="3.90.1150.10">
    <property type="entry name" value="Aspartate Aminotransferase, domain 1"/>
    <property type="match status" value="1"/>
</dbReference>
<keyword evidence="1" id="KW-0032">Aminotransferase</keyword>
<dbReference type="Gene3D" id="3.40.640.10">
    <property type="entry name" value="Type I PLP-dependent aspartate aminotransferase-like (Major domain)"/>
    <property type="match status" value="1"/>
</dbReference>
<dbReference type="InterPro" id="IPR015424">
    <property type="entry name" value="PyrdxlP-dep_Trfase"/>
</dbReference>
<proteinExistence type="predicted"/>
<evidence type="ECO:0000313" key="1">
    <source>
        <dbReference type="EMBL" id="MCS0498291.1"/>
    </source>
</evidence>